<sequence>MDSTGAQLLLGLLTIASFFLAVAGGVALLMWSPLDHPPGTRAPRSAMRQGGAALRRLSLRAGASLAGVRLPASVARRAGQVARHPARLAVLGFGAAVVVGWGLLLLPVAGESGHGTGAVTALFTATSAVCVTGLVIEDTGAHWSGFGEVTILGLIQVGGFGIMTVASLLGLLVARRLRMRLQLGTQAETKAMGVGEVRRVVLGVLRTSLLVEAAVAVALTWRFADGYGESWGRAAYLGVFHAISAFNNAGFGLYPDSLVRFAGDPLICLPVCAAIVLGGLGFPVLFELCRAPRTPRRWSLHTKVTIGMSVLLLAGGWFLITWAEWANPGTLGRLGLGAKLLAGFTTAVMPRTAGFNSVDLAQMHDVTLLVNDVLMFIGGGSGGTAGGIKVTTFALLGFVILAEIRGEPSVHALGRRLPGGVQREALTIALLSVGLVTASTLALLALTPFSLNQVLFEVISAFATVGMTTGITAQVGTAGHLVLIALMFIGRLGPVTAAAALALREQTRRFELPEERTIVG</sequence>
<keyword evidence="2" id="KW-0813">Transport</keyword>
<comment type="caution">
    <text evidence="9">The sequence shown here is derived from an EMBL/GenBank/DDBJ whole genome shotgun (WGS) entry which is preliminary data.</text>
</comment>
<gene>
    <name evidence="9" type="ORF">Ade02nite_77440</name>
</gene>
<keyword evidence="10" id="KW-1185">Reference proteome</keyword>
<feature type="transmembrane region" description="Helical" evidence="8">
    <location>
        <begin position="151"/>
        <end position="174"/>
    </location>
</feature>
<accession>A0ABQ3YGF4</accession>
<feature type="transmembrane region" description="Helical" evidence="8">
    <location>
        <begin position="200"/>
        <end position="223"/>
    </location>
</feature>
<protein>
    <submittedName>
        <fullName evidence="9">Potassium transporter Trk</fullName>
    </submittedName>
</protein>
<feature type="transmembrane region" description="Helical" evidence="8">
    <location>
        <begin position="118"/>
        <end position="136"/>
    </location>
</feature>
<dbReference type="InterPro" id="IPR003445">
    <property type="entry name" value="Cat_transpt"/>
</dbReference>
<dbReference type="Proteomes" id="UP000609879">
    <property type="component" value="Unassembled WGS sequence"/>
</dbReference>
<evidence type="ECO:0000256" key="6">
    <source>
        <dbReference type="ARBA" id="ARBA00023065"/>
    </source>
</evidence>
<dbReference type="PANTHER" id="PTHR32024">
    <property type="entry name" value="TRK SYSTEM POTASSIUM UPTAKE PROTEIN TRKG-RELATED"/>
    <property type="match status" value="1"/>
</dbReference>
<keyword evidence="7 8" id="KW-0472">Membrane</keyword>
<dbReference type="EMBL" id="BOMI01000158">
    <property type="protein sequence ID" value="GID79103.1"/>
    <property type="molecule type" value="Genomic_DNA"/>
</dbReference>
<evidence type="ECO:0000313" key="10">
    <source>
        <dbReference type="Proteomes" id="UP000609879"/>
    </source>
</evidence>
<evidence type="ECO:0000256" key="7">
    <source>
        <dbReference type="ARBA" id="ARBA00023136"/>
    </source>
</evidence>
<comment type="subcellular location">
    <subcellularLocation>
        <location evidence="1">Cell membrane</location>
        <topology evidence="1">Multi-pass membrane protein</topology>
    </subcellularLocation>
</comment>
<feature type="transmembrane region" description="Helical" evidence="8">
    <location>
        <begin position="306"/>
        <end position="322"/>
    </location>
</feature>
<evidence type="ECO:0000256" key="2">
    <source>
        <dbReference type="ARBA" id="ARBA00022448"/>
    </source>
</evidence>
<evidence type="ECO:0000256" key="4">
    <source>
        <dbReference type="ARBA" id="ARBA00022692"/>
    </source>
</evidence>
<feature type="transmembrane region" description="Helical" evidence="8">
    <location>
        <begin position="7"/>
        <end position="31"/>
    </location>
</feature>
<evidence type="ECO:0000256" key="1">
    <source>
        <dbReference type="ARBA" id="ARBA00004651"/>
    </source>
</evidence>
<keyword evidence="3" id="KW-1003">Cell membrane</keyword>
<dbReference type="PANTHER" id="PTHR32024:SF1">
    <property type="entry name" value="KTR SYSTEM POTASSIUM UPTAKE PROTEIN B"/>
    <property type="match status" value="1"/>
</dbReference>
<evidence type="ECO:0000313" key="9">
    <source>
        <dbReference type="EMBL" id="GID79103.1"/>
    </source>
</evidence>
<feature type="transmembrane region" description="Helical" evidence="8">
    <location>
        <begin position="373"/>
        <end position="404"/>
    </location>
</feature>
<evidence type="ECO:0000256" key="3">
    <source>
        <dbReference type="ARBA" id="ARBA00022475"/>
    </source>
</evidence>
<evidence type="ECO:0000256" key="5">
    <source>
        <dbReference type="ARBA" id="ARBA00022989"/>
    </source>
</evidence>
<proteinExistence type="predicted"/>
<keyword evidence="5 8" id="KW-1133">Transmembrane helix</keyword>
<feature type="transmembrane region" description="Helical" evidence="8">
    <location>
        <begin position="266"/>
        <end position="286"/>
    </location>
</feature>
<name>A0ABQ3YGF4_9ACTN</name>
<feature type="transmembrane region" description="Helical" evidence="8">
    <location>
        <begin position="334"/>
        <end position="353"/>
    </location>
</feature>
<evidence type="ECO:0000256" key="8">
    <source>
        <dbReference type="SAM" id="Phobius"/>
    </source>
</evidence>
<feature type="transmembrane region" description="Helical" evidence="8">
    <location>
        <begin position="86"/>
        <end position="106"/>
    </location>
</feature>
<keyword evidence="4 8" id="KW-0812">Transmembrane</keyword>
<reference evidence="9 10" key="1">
    <citation type="submission" date="2021-01" db="EMBL/GenBank/DDBJ databases">
        <title>Whole genome shotgun sequence of Actinoplanes deccanensis NBRC 13994.</title>
        <authorList>
            <person name="Komaki H."/>
            <person name="Tamura T."/>
        </authorList>
    </citation>
    <scope>NUCLEOTIDE SEQUENCE [LARGE SCALE GENOMIC DNA]</scope>
    <source>
        <strain evidence="9 10">NBRC 13994</strain>
    </source>
</reference>
<feature type="transmembrane region" description="Helical" evidence="8">
    <location>
        <begin position="425"/>
        <end position="446"/>
    </location>
</feature>
<feature type="transmembrane region" description="Helical" evidence="8">
    <location>
        <begin position="481"/>
        <end position="503"/>
    </location>
</feature>
<dbReference type="Pfam" id="PF02386">
    <property type="entry name" value="TrkH"/>
    <property type="match status" value="1"/>
</dbReference>
<organism evidence="9 10">
    <name type="scientific">Paractinoplanes deccanensis</name>
    <dbReference type="NCBI Taxonomy" id="113561"/>
    <lineage>
        <taxon>Bacteria</taxon>
        <taxon>Bacillati</taxon>
        <taxon>Actinomycetota</taxon>
        <taxon>Actinomycetes</taxon>
        <taxon>Micromonosporales</taxon>
        <taxon>Micromonosporaceae</taxon>
        <taxon>Paractinoplanes</taxon>
    </lineage>
</organism>
<keyword evidence="6" id="KW-0406">Ion transport</keyword>